<gene>
    <name evidence="7" type="ORF">E6Q11_04895</name>
</gene>
<dbReference type="AlphaFoldDB" id="A0A5C7J6Z1"/>
<evidence type="ECO:0000256" key="3">
    <source>
        <dbReference type="ARBA" id="ARBA00022741"/>
    </source>
</evidence>
<dbReference type="EMBL" id="SSDS01000077">
    <property type="protein sequence ID" value="TXG76286.1"/>
    <property type="molecule type" value="Genomic_DNA"/>
</dbReference>
<evidence type="ECO:0000313" key="7">
    <source>
        <dbReference type="EMBL" id="TXG76286.1"/>
    </source>
</evidence>
<dbReference type="GO" id="GO:0005524">
    <property type="term" value="F:ATP binding"/>
    <property type="evidence" value="ECO:0007669"/>
    <property type="project" value="UniProtKB-KW"/>
</dbReference>
<name>A0A5C7J6Z1_9BACT</name>
<keyword evidence="3" id="KW-0547">Nucleotide-binding</keyword>
<feature type="non-terminal residue" evidence="7">
    <location>
        <position position="119"/>
    </location>
</feature>
<dbReference type="PROSITE" id="PS01331">
    <property type="entry name" value="THYMIDYLATE_KINASE"/>
    <property type="match status" value="1"/>
</dbReference>
<keyword evidence="5" id="KW-0067">ATP-binding</keyword>
<evidence type="ECO:0000256" key="1">
    <source>
        <dbReference type="ARBA" id="ARBA00022679"/>
    </source>
</evidence>
<keyword evidence="1" id="KW-0808">Transferase</keyword>
<evidence type="ECO:0000313" key="8">
    <source>
        <dbReference type="Proteomes" id="UP000321026"/>
    </source>
</evidence>
<comment type="caution">
    <text evidence="7">The sequence shown here is derived from an EMBL/GenBank/DDBJ whole genome shotgun (WGS) entry which is preliminary data.</text>
</comment>
<evidence type="ECO:0000256" key="4">
    <source>
        <dbReference type="ARBA" id="ARBA00022777"/>
    </source>
</evidence>
<dbReference type="GO" id="GO:0006233">
    <property type="term" value="P:dTDP biosynthetic process"/>
    <property type="evidence" value="ECO:0007669"/>
    <property type="project" value="InterPro"/>
</dbReference>
<feature type="domain" description="Thymidylate kinase-like" evidence="6">
    <location>
        <begin position="8"/>
        <end position="118"/>
    </location>
</feature>
<dbReference type="InterPro" id="IPR027417">
    <property type="entry name" value="P-loop_NTPase"/>
</dbReference>
<keyword evidence="2" id="KW-0545">Nucleotide biosynthesis</keyword>
<sequence length="119" mass="13404">MRNLFITIEGVDGSGKSSITDLLAHRLNGVKIVTPSKLLAGKRKVIEEKSSRSEKYEFYYASLVSQQVEIIEALAIGHTVCDRYIHSTIAYQWPDEVPIPNVNSFGNELRMPDYAFLLT</sequence>
<organism evidence="7 8">
    <name type="scientific">Candidatus Dojkabacteria bacterium</name>
    <dbReference type="NCBI Taxonomy" id="2099670"/>
    <lineage>
        <taxon>Bacteria</taxon>
        <taxon>Candidatus Dojkabacteria</taxon>
    </lineage>
</organism>
<protein>
    <recommendedName>
        <fullName evidence="6">Thymidylate kinase-like domain-containing protein</fullName>
    </recommendedName>
</protein>
<accession>A0A5C7J6Z1</accession>
<evidence type="ECO:0000259" key="6">
    <source>
        <dbReference type="Pfam" id="PF02223"/>
    </source>
</evidence>
<reference evidence="7 8" key="1">
    <citation type="submission" date="2018-09" db="EMBL/GenBank/DDBJ databases">
        <title>Metagenome Assembled Genomes from an Advanced Water Purification Facility.</title>
        <authorList>
            <person name="Stamps B.W."/>
            <person name="Spear J.R."/>
        </authorList>
    </citation>
    <scope>NUCLEOTIDE SEQUENCE [LARGE SCALE GENOMIC DNA]</scope>
    <source>
        <strain evidence="7">Bin_63_2</strain>
    </source>
</reference>
<evidence type="ECO:0000256" key="5">
    <source>
        <dbReference type="ARBA" id="ARBA00022840"/>
    </source>
</evidence>
<dbReference type="Gene3D" id="3.40.50.300">
    <property type="entry name" value="P-loop containing nucleotide triphosphate hydrolases"/>
    <property type="match status" value="1"/>
</dbReference>
<dbReference type="InterPro" id="IPR039430">
    <property type="entry name" value="Thymidylate_kin-like_dom"/>
</dbReference>
<proteinExistence type="predicted"/>
<evidence type="ECO:0000256" key="2">
    <source>
        <dbReference type="ARBA" id="ARBA00022727"/>
    </source>
</evidence>
<dbReference type="SUPFAM" id="SSF52540">
    <property type="entry name" value="P-loop containing nucleoside triphosphate hydrolases"/>
    <property type="match status" value="1"/>
</dbReference>
<dbReference type="GO" id="GO:0004798">
    <property type="term" value="F:dTMP kinase activity"/>
    <property type="evidence" value="ECO:0007669"/>
    <property type="project" value="InterPro"/>
</dbReference>
<dbReference type="Pfam" id="PF02223">
    <property type="entry name" value="Thymidylate_kin"/>
    <property type="match status" value="1"/>
</dbReference>
<dbReference type="Proteomes" id="UP000321026">
    <property type="component" value="Unassembled WGS sequence"/>
</dbReference>
<keyword evidence="4" id="KW-0418">Kinase</keyword>
<dbReference type="InterPro" id="IPR018095">
    <property type="entry name" value="Thymidylate_kin_CS"/>
</dbReference>